<evidence type="ECO:0000256" key="2">
    <source>
        <dbReference type="PROSITE-ProRule" id="PRU00110"/>
    </source>
</evidence>
<dbReference type="Gene3D" id="1.20.120.160">
    <property type="entry name" value="HPT domain"/>
    <property type="match status" value="1"/>
</dbReference>
<dbReference type="GO" id="GO:0000160">
    <property type="term" value="P:phosphorelay signal transduction system"/>
    <property type="evidence" value="ECO:0007669"/>
    <property type="project" value="UniProtKB-KW"/>
</dbReference>
<feature type="domain" description="HPt" evidence="3">
    <location>
        <begin position="156"/>
        <end position="247"/>
    </location>
</feature>
<keyword evidence="1" id="KW-0902">Two-component regulatory system</keyword>
<evidence type="ECO:0000259" key="3">
    <source>
        <dbReference type="PROSITE" id="PS50894"/>
    </source>
</evidence>
<name>A0A975XA10_9BURK</name>
<dbReference type="EMBL" id="OFSQ01000035">
    <property type="protein sequence ID" value="SOY63228.1"/>
    <property type="molecule type" value="Genomic_DNA"/>
</dbReference>
<accession>A0A975XA10</accession>
<gene>
    <name evidence="4" type="ORF">CBM2587_B60240</name>
</gene>
<dbReference type="Proteomes" id="UP000256780">
    <property type="component" value="Chromosome CBM2587_b"/>
</dbReference>
<sequence>MSSISRGAIILRSDSVKAAEAQTRPTAWLLAPASDSDWVTDAARILRDLGFAVQTGVSATVPEMAADADLVMASAAAAIPSPLMQAWRARGAVCAVVLPPGAAPALTRTEAAVATLRAPVTEAALLAMLAARHYVALSAREAAGIARAIAAQTFGNPAFASELLQALVSSTRDDLAQLRQAGASLETVRGVAHRLKASAHYVGCHALRLMAQRLEHAARDGDAATAAALAQIVAPTAARLLSLLASLPAANTADKSAGK</sequence>
<evidence type="ECO:0000256" key="1">
    <source>
        <dbReference type="ARBA" id="ARBA00023012"/>
    </source>
</evidence>
<organism evidence="4 5">
    <name type="scientific">Cupriavidus taiwanensis</name>
    <dbReference type="NCBI Taxonomy" id="164546"/>
    <lineage>
        <taxon>Bacteria</taxon>
        <taxon>Pseudomonadati</taxon>
        <taxon>Pseudomonadota</taxon>
        <taxon>Betaproteobacteria</taxon>
        <taxon>Burkholderiales</taxon>
        <taxon>Burkholderiaceae</taxon>
        <taxon>Cupriavidus</taxon>
    </lineage>
</organism>
<dbReference type="GO" id="GO:0004672">
    <property type="term" value="F:protein kinase activity"/>
    <property type="evidence" value="ECO:0007669"/>
    <property type="project" value="UniProtKB-ARBA"/>
</dbReference>
<dbReference type="SUPFAM" id="SSF47226">
    <property type="entry name" value="Histidine-containing phosphotransfer domain, HPT domain"/>
    <property type="match status" value="1"/>
</dbReference>
<dbReference type="AlphaFoldDB" id="A0A975XA10"/>
<dbReference type="InterPro" id="IPR008207">
    <property type="entry name" value="Sig_transdc_His_kin_Hpt_dom"/>
</dbReference>
<dbReference type="PROSITE" id="PS50894">
    <property type="entry name" value="HPT"/>
    <property type="match status" value="1"/>
</dbReference>
<dbReference type="Pfam" id="PF01627">
    <property type="entry name" value="Hpt"/>
    <property type="match status" value="1"/>
</dbReference>
<evidence type="ECO:0000313" key="5">
    <source>
        <dbReference type="Proteomes" id="UP000256780"/>
    </source>
</evidence>
<reference evidence="4 5" key="1">
    <citation type="submission" date="2018-01" db="EMBL/GenBank/DDBJ databases">
        <authorList>
            <person name="Clerissi C."/>
        </authorList>
    </citation>
    <scope>NUCLEOTIDE SEQUENCE [LARGE SCALE GENOMIC DNA]</scope>
    <source>
        <strain evidence="4">Cupriavidus sp. LMG 19464</strain>
    </source>
</reference>
<keyword evidence="2" id="KW-0597">Phosphoprotein</keyword>
<dbReference type="InterPro" id="IPR036641">
    <property type="entry name" value="HPT_dom_sf"/>
</dbReference>
<dbReference type="OrthoDB" id="8962970at2"/>
<proteinExistence type="predicted"/>
<feature type="modified residue" description="Phosphohistidine" evidence="2">
    <location>
        <position position="193"/>
    </location>
</feature>
<comment type="caution">
    <text evidence="4">The sequence shown here is derived from an EMBL/GenBank/DDBJ whole genome shotgun (WGS) entry which is preliminary data.</text>
</comment>
<protein>
    <recommendedName>
        <fullName evidence="3">HPt domain-containing protein</fullName>
    </recommendedName>
</protein>
<evidence type="ECO:0000313" key="4">
    <source>
        <dbReference type="EMBL" id="SOY63228.1"/>
    </source>
</evidence>